<dbReference type="Pfam" id="PF00021">
    <property type="entry name" value="UPAR_LY6"/>
    <property type="match status" value="1"/>
</dbReference>
<keyword evidence="3" id="KW-0812">Transmembrane</keyword>
<feature type="signal peptide" evidence="4">
    <location>
        <begin position="1"/>
        <end position="20"/>
    </location>
</feature>
<dbReference type="InterPro" id="IPR045860">
    <property type="entry name" value="Snake_toxin-like_sf"/>
</dbReference>
<evidence type="ECO:0000256" key="2">
    <source>
        <dbReference type="ARBA" id="ARBA00023157"/>
    </source>
</evidence>
<evidence type="ECO:0000313" key="7">
    <source>
        <dbReference type="Proteomes" id="UP000225706"/>
    </source>
</evidence>
<dbReference type="EMBL" id="LSMT01000128">
    <property type="protein sequence ID" value="PFX26358.1"/>
    <property type="molecule type" value="Genomic_DNA"/>
</dbReference>
<feature type="transmembrane region" description="Helical" evidence="3">
    <location>
        <begin position="106"/>
        <end position="126"/>
    </location>
</feature>
<dbReference type="AlphaFoldDB" id="A0A2B4SCQ9"/>
<dbReference type="Proteomes" id="UP000225706">
    <property type="component" value="Unassembled WGS sequence"/>
</dbReference>
<protein>
    <recommendedName>
        <fullName evidence="5">UPAR/Ly6 domain-containing protein</fullName>
    </recommendedName>
</protein>
<evidence type="ECO:0000259" key="5">
    <source>
        <dbReference type="Pfam" id="PF00021"/>
    </source>
</evidence>
<evidence type="ECO:0000313" key="6">
    <source>
        <dbReference type="EMBL" id="PFX26358.1"/>
    </source>
</evidence>
<reference evidence="7" key="1">
    <citation type="journal article" date="2017" name="bioRxiv">
        <title>Comparative analysis of the genomes of Stylophora pistillata and Acropora digitifera provides evidence for extensive differences between species of corals.</title>
        <authorList>
            <person name="Voolstra C.R."/>
            <person name="Li Y."/>
            <person name="Liew Y.J."/>
            <person name="Baumgarten S."/>
            <person name="Zoccola D."/>
            <person name="Flot J.-F."/>
            <person name="Tambutte S."/>
            <person name="Allemand D."/>
            <person name="Aranda M."/>
        </authorList>
    </citation>
    <scope>NUCLEOTIDE SEQUENCE [LARGE SCALE GENOMIC DNA]</scope>
</reference>
<feature type="domain" description="UPAR/Ly6" evidence="5">
    <location>
        <begin position="20"/>
        <end position="103"/>
    </location>
</feature>
<dbReference type="OrthoDB" id="5983213at2759"/>
<dbReference type="Gene3D" id="2.10.60.10">
    <property type="entry name" value="CD59"/>
    <property type="match status" value="1"/>
</dbReference>
<accession>A0A2B4SCQ9</accession>
<evidence type="ECO:0000256" key="3">
    <source>
        <dbReference type="SAM" id="Phobius"/>
    </source>
</evidence>
<keyword evidence="3" id="KW-1133">Transmembrane helix</keyword>
<dbReference type="PANTHER" id="PTHR10036">
    <property type="entry name" value="CD59 GLYCOPROTEIN"/>
    <property type="match status" value="1"/>
</dbReference>
<organism evidence="6 7">
    <name type="scientific">Stylophora pistillata</name>
    <name type="common">Smooth cauliflower coral</name>
    <dbReference type="NCBI Taxonomy" id="50429"/>
    <lineage>
        <taxon>Eukaryota</taxon>
        <taxon>Metazoa</taxon>
        <taxon>Cnidaria</taxon>
        <taxon>Anthozoa</taxon>
        <taxon>Hexacorallia</taxon>
        <taxon>Scleractinia</taxon>
        <taxon>Astrocoeniina</taxon>
        <taxon>Pocilloporidae</taxon>
        <taxon>Stylophora</taxon>
    </lineage>
</organism>
<keyword evidence="3" id="KW-0472">Membrane</keyword>
<name>A0A2B4SCQ9_STYPI</name>
<keyword evidence="2" id="KW-1015">Disulfide bond</keyword>
<comment type="caution">
    <text evidence="6">The sequence shown here is derived from an EMBL/GenBank/DDBJ whole genome shotgun (WGS) entry which is preliminary data.</text>
</comment>
<keyword evidence="7" id="KW-1185">Reference proteome</keyword>
<evidence type="ECO:0000256" key="1">
    <source>
        <dbReference type="ARBA" id="ARBA00022729"/>
    </source>
</evidence>
<dbReference type="InterPro" id="IPR016054">
    <property type="entry name" value="LY6_UPA_recep-like"/>
</dbReference>
<dbReference type="SUPFAM" id="SSF57302">
    <property type="entry name" value="Snake toxin-like"/>
    <property type="match status" value="1"/>
</dbReference>
<evidence type="ECO:0000256" key="4">
    <source>
        <dbReference type="SAM" id="SignalP"/>
    </source>
</evidence>
<sequence>MNLLLARAFFLCLLLPAVSSLNCYVCSSSKSWEDCTTTSHKCPAGYDRCSKVYLKAGSIESFRKYCAPKAACTPSTDFTCKHAIESSSFDCDVTCCEGDHCNSGSALFISVILFLTCGLASLWIVVKD</sequence>
<gene>
    <name evidence="6" type="ORF">AWC38_SpisGene8990</name>
</gene>
<dbReference type="CDD" id="cd23553">
    <property type="entry name" value="TFP_LU_ECD_Ly6PGE"/>
    <property type="match status" value="1"/>
</dbReference>
<feature type="chain" id="PRO_5013196935" description="UPAR/Ly6 domain-containing protein" evidence="4">
    <location>
        <begin position="21"/>
        <end position="128"/>
    </location>
</feature>
<dbReference type="PANTHER" id="PTHR10036:SF3">
    <property type="entry name" value="PROTEIN SLEEPLESS-RELATED"/>
    <property type="match status" value="1"/>
</dbReference>
<proteinExistence type="predicted"/>
<keyword evidence="1 4" id="KW-0732">Signal</keyword>